<organism evidence="1 2">
    <name type="scientific">Solanum tuberosum</name>
    <name type="common">Potato</name>
    <dbReference type="NCBI Taxonomy" id="4113"/>
    <lineage>
        <taxon>Eukaryota</taxon>
        <taxon>Viridiplantae</taxon>
        <taxon>Streptophyta</taxon>
        <taxon>Embryophyta</taxon>
        <taxon>Tracheophyta</taxon>
        <taxon>Spermatophyta</taxon>
        <taxon>Magnoliopsida</taxon>
        <taxon>eudicotyledons</taxon>
        <taxon>Gunneridae</taxon>
        <taxon>Pentapetalae</taxon>
        <taxon>asterids</taxon>
        <taxon>lamiids</taxon>
        <taxon>Solanales</taxon>
        <taxon>Solanaceae</taxon>
        <taxon>Solanoideae</taxon>
        <taxon>Solaneae</taxon>
        <taxon>Solanum</taxon>
    </lineage>
</organism>
<keyword evidence="2" id="KW-1185">Reference proteome</keyword>
<evidence type="ECO:0000313" key="2">
    <source>
        <dbReference type="Proteomes" id="UP000011115"/>
    </source>
</evidence>
<name>M0ZX06_SOLTU</name>
<protein>
    <submittedName>
        <fullName evidence="1">Uncharacterized protein</fullName>
    </submittedName>
</protein>
<evidence type="ECO:0000313" key="1">
    <source>
        <dbReference type="EnsemblPlants" id="PGSC0003DMT400009840"/>
    </source>
</evidence>
<dbReference type="PaxDb" id="4113-PGSC0003DMT400009840"/>
<dbReference type="Proteomes" id="UP000011115">
    <property type="component" value="Unassembled WGS sequence"/>
</dbReference>
<dbReference type="EnsemblPlants" id="PGSC0003DMT400009840">
    <property type="protein sequence ID" value="PGSC0003DMT400009840"/>
    <property type="gene ID" value="PGSC0003DMG400003858"/>
</dbReference>
<dbReference type="HOGENOM" id="CLU_2982900_0_0_1"/>
<dbReference type="AlphaFoldDB" id="M0ZX06"/>
<dbReference type="InParanoid" id="M0ZX06"/>
<dbReference type="Gramene" id="PGSC0003DMT400009840">
    <property type="protein sequence ID" value="PGSC0003DMT400009840"/>
    <property type="gene ID" value="PGSC0003DMG400003858"/>
</dbReference>
<accession>M0ZX06</accession>
<proteinExistence type="predicted"/>
<reference evidence="1" key="2">
    <citation type="submission" date="2015-06" db="UniProtKB">
        <authorList>
            <consortium name="EnsemblPlants"/>
        </authorList>
    </citation>
    <scope>IDENTIFICATION</scope>
    <source>
        <strain evidence="1">DM1-3 516 R44</strain>
    </source>
</reference>
<reference evidence="2" key="1">
    <citation type="journal article" date="2011" name="Nature">
        <title>Genome sequence and analysis of the tuber crop potato.</title>
        <authorList>
            <consortium name="The Potato Genome Sequencing Consortium"/>
        </authorList>
    </citation>
    <scope>NUCLEOTIDE SEQUENCE [LARGE SCALE GENOMIC DNA]</scope>
    <source>
        <strain evidence="2">cv. DM1-3 516 R44</strain>
    </source>
</reference>
<sequence>MESSQPFANLASFRVTQHTHQIRVLQTPCQLELRYFAKVDNINLPSWIPNTIFQFQEC</sequence>